<comment type="similarity">
    <text evidence="1">Belongs to the amidase family.</text>
</comment>
<sequence>MLSYEEYAGQDALGLAKLIRDGEVSAAEVVDAALARADAVEPQINALVARRDDVAREQAAAPSGKGSFAGVPFVFKDLGCWQEGWPAEAGSNLWKGFVAPKDFTHTSRVKETGAIPIARTTTSEFGISISTETEACGPTRNPWNLERSAGGSSGGTAAAVAAGIVPMGHGSDGGGSIRIPAANCGLFGLKPSRGRNPFGPFVGEGWAGLACQHVLSRSVRDSAAMLDATQGAEPGDPYACPPPTRPYLQGVGEDPGRLRVAYHVTGLGGLPLDPVNKAAVLDAVDLLQALGHEVEEAHPEVDTEVLGPAMIAVVAPNQKLALDARYAQLGRPPEDGDVEAVTRAFAERAADLTAADYAAAVQAFHQLGRRFGIFFERYDVLVSTTLAQPPAEIGEIRTDCGTADGFLEDVWQRMPVTQYFNMTGCPAMSVPLYWSPRGLPIGVHVGAGLGREDVLFRLAAQLEETRPWFHRRPSL</sequence>
<dbReference type="PANTHER" id="PTHR11895:SF7">
    <property type="entry name" value="GLUTAMYL-TRNA(GLN) AMIDOTRANSFERASE SUBUNIT A, MITOCHONDRIAL"/>
    <property type="match status" value="1"/>
</dbReference>
<evidence type="ECO:0000256" key="1">
    <source>
        <dbReference type="ARBA" id="ARBA00009199"/>
    </source>
</evidence>
<reference evidence="3 4" key="1">
    <citation type="submission" date="2016-10" db="EMBL/GenBank/DDBJ databases">
        <authorList>
            <person name="Varghese N."/>
            <person name="Submissions S."/>
        </authorList>
    </citation>
    <scope>NUCLEOTIDE SEQUENCE [LARGE SCALE GENOMIC DNA]</scope>
    <source>
        <strain evidence="3 4">DSM 18839</strain>
    </source>
</reference>
<dbReference type="Proteomes" id="UP000198615">
    <property type="component" value="Unassembled WGS sequence"/>
</dbReference>
<evidence type="ECO:0000259" key="2">
    <source>
        <dbReference type="Pfam" id="PF01425"/>
    </source>
</evidence>
<dbReference type="InterPro" id="IPR023631">
    <property type="entry name" value="Amidase_dom"/>
</dbReference>
<organism evidence="3 4">
    <name type="scientific">Thalassobaculum litoreum DSM 18839</name>
    <dbReference type="NCBI Taxonomy" id="1123362"/>
    <lineage>
        <taxon>Bacteria</taxon>
        <taxon>Pseudomonadati</taxon>
        <taxon>Pseudomonadota</taxon>
        <taxon>Alphaproteobacteria</taxon>
        <taxon>Rhodospirillales</taxon>
        <taxon>Thalassobaculaceae</taxon>
        <taxon>Thalassobaculum</taxon>
    </lineage>
</organism>
<accession>A0A8G2BEN2</accession>
<evidence type="ECO:0000313" key="4">
    <source>
        <dbReference type="Proteomes" id="UP000198615"/>
    </source>
</evidence>
<dbReference type="Pfam" id="PF01425">
    <property type="entry name" value="Amidase"/>
    <property type="match status" value="1"/>
</dbReference>
<dbReference type="AlphaFoldDB" id="A0A8G2BEN2"/>
<dbReference type="PANTHER" id="PTHR11895">
    <property type="entry name" value="TRANSAMIDASE"/>
    <property type="match status" value="1"/>
</dbReference>
<dbReference type="InterPro" id="IPR036928">
    <property type="entry name" value="AS_sf"/>
</dbReference>
<dbReference type="SUPFAM" id="SSF75304">
    <property type="entry name" value="Amidase signature (AS) enzymes"/>
    <property type="match status" value="1"/>
</dbReference>
<name>A0A8G2BEN2_9PROT</name>
<dbReference type="InterPro" id="IPR000120">
    <property type="entry name" value="Amidase"/>
</dbReference>
<dbReference type="Gene3D" id="3.90.1300.10">
    <property type="entry name" value="Amidase signature (AS) domain"/>
    <property type="match status" value="1"/>
</dbReference>
<proteinExistence type="inferred from homology"/>
<dbReference type="GO" id="GO:0003824">
    <property type="term" value="F:catalytic activity"/>
    <property type="evidence" value="ECO:0007669"/>
    <property type="project" value="InterPro"/>
</dbReference>
<comment type="caution">
    <text evidence="3">The sequence shown here is derived from an EMBL/GenBank/DDBJ whole genome shotgun (WGS) entry which is preliminary data.</text>
</comment>
<dbReference type="EMBL" id="FNBW01000001">
    <property type="protein sequence ID" value="SDF18602.1"/>
    <property type="molecule type" value="Genomic_DNA"/>
</dbReference>
<feature type="domain" description="Amidase" evidence="2">
    <location>
        <begin position="28"/>
        <end position="453"/>
    </location>
</feature>
<dbReference type="RefSeq" id="WP_175474079.1">
    <property type="nucleotide sequence ID" value="NZ_FNBW01000001.1"/>
</dbReference>
<gene>
    <name evidence="3" type="ORF">SAMN05660686_00623</name>
</gene>
<evidence type="ECO:0000313" key="3">
    <source>
        <dbReference type="EMBL" id="SDF18602.1"/>
    </source>
</evidence>
<dbReference type="PROSITE" id="PS00571">
    <property type="entry name" value="AMIDASES"/>
    <property type="match status" value="1"/>
</dbReference>
<keyword evidence="4" id="KW-1185">Reference proteome</keyword>
<protein>
    <submittedName>
        <fullName evidence="3">Amidase</fullName>
    </submittedName>
</protein>
<dbReference type="InterPro" id="IPR020556">
    <property type="entry name" value="Amidase_CS"/>
</dbReference>